<organism evidence="1">
    <name type="scientific">marine sediment metagenome</name>
    <dbReference type="NCBI Taxonomy" id="412755"/>
    <lineage>
        <taxon>unclassified sequences</taxon>
        <taxon>metagenomes</taxon>
        <taxon>ecological metagenomes</taxon>
    </lineage>
</organism>
<proteinExistence type="predicted"/>
<name>X1MYI0_9ZZZZ</name>
<comment type="caution">
    <text evidence="1">The sequence shown here is derived from an EMBL/GenBank/DDBJ whole genome shotgun (WGS) entry which is preliminary data.</text>
</comment>
<evidence type="ECO:0000313" key="1">
    <source>
        <dbReference type="EMBL" id="GAI23056.1"/>
    </source>
</evidence>
<feature type="non-terminal residue" evidence="1">
    <location>
        <position position="1"/>
    </location>
</feature>
<protein>
    <submittedName>
        <fullName evidence="1">Uncharacterized protein</fullName>
    </submittedName>
</protein>
<sequence length="233" mass="27551">EEKSKIEKAVNRHHFKYFYLKNLWLGSNGIYSKNYFFNLAKSLAKEKISPDEKIRKINRDLKRIKKEKEKLFKELKISKKYKDLFSVYSNFMLTKIYRRYAQIFWAYQMKNLLKETGKRLGLKLDEARYMMLGEIKEGLLNSEIDKEDIKKRLDFCFYYIEKNKEFISTDKNHFVLTQLKSTKQEDVKELKGQVGCLGKAKGIVKIVNTQQEIAKMKSCPKALLPPSAAQFGE</sequence>
<dbReference type="AlphaFoldDB" id="X1MYI0"/>
<gene>
    <name evidence="1" type="ORF">S06H3_33581</name>
</gene>
<accession>X1MYI0</accession>
<reference evidence="1" key="1">
    <citation type="journal article" date="2014" name="Front. Microbiol.">
        <title>High frequency of phylogenetically diverse reductive dehalogenase-homologous genes in deep subseafloor sedimentary metagenomes.</title>
        <authorList>
            <person name="Kawai M."/>
            <person name="Futagami T."/>
            <person name="Toyoda A."/>
            <person name="Takaki Y."/>
            <person name="Nishi S."/>
            <person name="Hori S."/>
            <person name="Arai W."/>
            <person name="Tsubouchi T."/>
            <person name="Morono Y."/>
            <person name="Uchiyama I."/>
            <person name="Ito T."/>
            <person name="Fujiyama A."/>
            <person name="Inagaki F."/>
            <person name="Takami H."/>
        </authorList>
    </citation>
    <scope>NUCLEOTIDE SEQUENCE</scope>
    <source>
        <strain evidence="1">Expedition CK06-06</strain>
    </source>
</reference>
<dbReference type="EMBL" id="BARV01020055">
    <property type="protein sequence ID" value="GAI23056.1"/>
    <property type="molecule type" value="Genomic_DNA"/>
</dbReference>